<dbReference type="SUPFAM" id="SSF53254">
    <property type="entry name" value="Phosphoglycerate mutase-like"/>
    <property type="match status" value="1"/>
</dbReference>
<evidence type="ECO:0000256" key="1">
    <source>
        <dbReference type="SAM" id="SignalP"/>
    </source>
</evidence>
<dbReference type="GO" id="GO:0008707">
    <property type="term" value="F:inositol hexakisphosphate 4-phosphatase activity"/>
    <property type="evidence" value="ECO:0007669"/>
    <property type="project" value="UniProtKB-EC"/>
</dbReference>
<organism evidence="2 3">
    <name type="scientific">Sphingomonas melonis</name>
    <dbReference type="NCBI Taxonomy" id="152682"/>
    <lineage>
        <taxon>Bacteria</taxon>
        <taxon>Pseudomonadati</taxon>
        <taxon>Pseudomonadota</taxon>
        <taxon>Alphaproteobacteria</taxon>
        <taxon>Sphingomonadales</taxon>
        <taxon>Sphingomonadaceae</taxon>
        <taxon>Sphingomonas</taxon>
    </lineage>
</organism>
<dbReference type="Pfam" id="PF00328">
    <property type="entry name" value="His_Phos_2"/>
    <property type="match status" value="2"/>
</dbReference>
<dbReference type="EC" id="3.1.3.2" evidence="2"/>
<proteinExistence type="predicted"/>
<dbReference type="PROSITE" id="PS00616">
    <property type="entry name" value="HIS_ACID_PHOSPHAT_1"/>
    <property type="match status" value="1"/>
</dbReference>
<dbReference type="CDD" id="cd07061">
    <property type="entry name" value="HP_HAP_like"/>
    <property type="match status" value="1"/>
</dbReference>
<feature type="signal peptide" evidence="1">
    <location>
        <begin position="1"/>
        <end position="19"/>
    </location>
</feature>
<dbReference type="Proteomes" id="UP000517753">
    <property type="component" value="Unassembled WGS sequence"/>
</dbReference>
<comment type="caution">
    <text evidence="2">The sequence shown here is derived from an EMBL/GenBank/DDBJ whole genome shotgun (WGS) entry which is preliminary data.</text>
</comment>
<dbReference type="EMBL" id="JACCBY010000001">
    <property type="protein sequence ID" value="NYD89311.1"/>
    <property type="molecule type" value="Genomic_DNA"/>
</dbReference>
<dbReference type="Gene3D" id="3.40.50.1240">
    <property type="entry name" value="Phosphoglycerate mutase-like"/>
    <property type="match status" value="2"/>
</dbReference>
<evidence type="ECO:0000313" key="3">
    <source>
        <dbReference type="Proteomes" id="UP000517753"/>
    </source>
</evidence>
<keyword evidence="1" id="KW-0732">Signal</keyword>
<feature type="chain" id="PRO_5030931643" evidence="1">
    <location>
        <begin position="20"/>
        <end position="400"/>
    </location>
</feature>
<keyword evidence="3" id="KW-1185">Reference proteome</keyword>
<dbReference type="InterPro" id="IPR000560">
    <property type="entry name" value="His_Pase_clade-2"/>
</dbReference>
<dbReference type="GO" id="GO:0003993">
    <property type="term" value="F:acid phosphatase activity"/>
    <property type="evidence" value="ECO:0007669"/>
    <property type="project" value="UniProtKB-EC"/>
</dbReference>
<protein>
    <submittedName>
        <fullName evidence="2">4-phytase/acid phosphatase</fullName>
        <ecNumber evidence="2">3.1.3.2</ecNumber>
        <ecNumber evidence="2">3.1.3.26</ecNumber>
    </submittedName>
</protein>
<evidence type="ECO:0000313" key="2">
    <source>
        <dbReference type="EMBL" id="NYD89311.1"/>
    </source>
</evidence>
<dbReference type="AlphaFoldDB" id="A0A7Y9FNE2"/>
<dbReference type="EC" id="3.1.3.26" evidence="2"/>
<sequence length="400" mass="42017">MKRLLIAALVAGTAAPAAAREPAIPAGLRLDRIVLLMRHGVRPPTKSPPMPVGTATQPWPQWPVAPGYLTPHGRAALARVAAYDRATWTAAALLPRTGCARLRIVADSDQRTIETGRSYAAALAPGCPVTLEHKPQDVADPLFSPIDEGAVPFDAEQARAAVRAAAGPDGIAAEERRLAPLLARLDTILCGRPVPGCGVAGTPTDLAPARPGKRPKLVGALDRASTAAQILLLEYADGKPMAEVGWGRATAADIARLSELHSVEFRLLARPRYVAKANLTLLAPVIADSLDAADAAAVTMISGHDTNIASLGGLLDLHWRVPGLAADDPSPGGAIVFERLRDAAGRHYVRALYRSQSLDQIRSAAPLTRPYVAVLPIPGCTARGVVGLCTAADFRARLLR</sequence>
<accession>A0A7Y9FNE2</accession>
<dbReference type="InterPro" id="IPR029033">
    <property type="entry name" value="His_PPase_superfam"/>
</dbReference>
<name>A0A7Y9FNE2_9SPHN</name>
<reference evidence="2 3" key="1">
    <citation type="submission" date="2020-08" db="EMBL/GenBank/DDBJ databases">
        <title>The Agave Microbiome: Exploring the role of microbial communities in plant adaptations to desert environments.</title>
        <authorList>
            <person name="Partida-Martinez L.P."/>
        </authorList>
    </citation>
    <scope>NUCLEOTIDE SEQUENCE [LARGE SCALE GENOMIC DNA]</scope>
    <source>
        <strain evidence="2 3">AS2.3</strain>
    </source>
</reference>
<dbReference type="RefSeq" id="WP_179507782.1">
    <property type="nucleotide sequence ID" value="NZ_JACCBY010000001.1"/>
</dbReference>
<dbReference type="InterPro" id="IPR033379">
    <property type="entry name" value="Acid_Pase_AS"/>
</dbReference>
<keyword evidence="2" id="KW-0378">Hydrolase</keyword>
<gene>
    <name evidence="2" type="ORF">HD841_001080</name>
</gene>